<dbReference type="EMBL" id="QSVB01000018">
    <property type="protein sequence ID" value="RGN88422.1"/>
    <property type="molecule type" value="Genomic_DNA"/>
</dbReference>
<evidence type="ECO:0000313" key="3">
    <source>
        <dbReference type="Proteomes" id="UP000260841"/>
    </source>
</evidence>
<dbReference type="Proteomes" id="UP000260841">
    <property type="component" value="Unassembled WGS sequence"/>
</dbReference>
<dbReference type="RefSeq" id="WP_005336008.1">
    <property type="nucleotide sequence ID" value="NZ_CP102279.1"/>
</dbReference>
<dbReference type="AlphaFoldDB" id="A0A3E5EI01"/>
<gene>
    <name evidence="2" type="ORF">DXB36_13745</name>
</gene>
<name>A0A3E5EI01_9FIRM</name>
<reference evidence="2 3" key="1">
    <citation type="submission" date="2018-08" db="EMBL/GenBank/DDBJ databases">
        <title>A genome reference for cultivated species of the human gut microbiota.</title>
        <authorList>
            <person name="Zou Y."/>
            <person name="Xue W."/>
            <person name="Luo G."/>
        </authorList>
    </citation>
    <scope>NUCLEOTIDE SEQUENCE [LARGE SCALE GENOMIC DNA]</scope>
    <source>
        <strain evidence="2 3">OM03-2</strain>
    </source>
</reference>
<accession>A0A3E5EI01</accession>
<organism evidence="2 3">
    <name type="scientific">Dorea formicigenerans</name>
    <dbReference type="NCBI Taxonomy" id="39486"/>
    <lineage>
        <taxon>Bacteria</taxon>
        <taxon>Bacillati</taxon>
        <taxon>Bacillota</taxon>
        <taxon>Clostridia</taxon>
        <taxon>Lachnospirales</taxon>
        <taxon>Lachnospiraceae</taxon>
        <taxon>Dorea</taxon>
    </lineage>
</organism>
<dbReference type="InterPro" id="IPR024534">
    <property type="entry name" value="JetD_C"/>
</dbReference>
<dbReference type="GeneID" id="92863347"/>
<evidence type="ECO:0000313" key="2">
    <source>
        <dbReference type="EMBL" id="RGN88422.1"/>
    </source>
</evidence>
<proteinExistence type="predicted"/>
<protein>
    <submittedName>
        <fullName evidence="2">DUF2399 domain-containing protein</fullName>
    </submittedName>
</protein>
<evidence type="ECO:0000259" key="1">
    <source>
        <dbReference type="Pfam" id="PF09983"/>
    </source>
</evidence>
<sequence>MEYNEKNLPLAKWLIDKTNTKDYRIGNLLGMKHPKVDGDLLKIVGGRDELVRQAKVLERIPALGGEEYLHFDWREMNTDITKIDYRVEVIPGLCDLIGVIDPRERQLQAITRVCKLQEDVSGSCLFAYCNHVLEQLNKGNTKELSKAEDEEFLKCLKALADLKEPEWKRVFSSKVFEKKNDITPSKVFERIYQGVVIEALKYSPQYEEGMSDDEILAAHGILSYSQTLEWKGAVEYCMTDRNGTAIEKKIDTSLNYYGTVLNAQTLEHAVPSLRNSVEKIIVIENKANYESMEYDPKVLYIFCHGYFSPKEVRFLQMLMKTAPEEIQCYHWGDMDYGGIQIFLYNEKNIFPNLIPWKMDVPSYKAALEKEKGIKLCSKKQKKLEALNAGKLEVLKQCILENKMEIEQEMLI</sequence>
<comment type="caution">
    <text evidence="2">The sequence shown here is derived from an EMBL/GenBank/DDBJ whole genome shotgun (WGS) entry which is preliminary data.</text>
</comment>
<feature type="domain" description="Wadjet protein JetD C-terminal" evidence="1">
    <location>
        <begin position="260"/>
        <end position="410"/>
    </location>
</feature>
<dbReference type="Pfam" id="PF09983">
    <property type="entry name" value="JetD_C"/>
    <property type="match status" value="1"/>
</dbReference>